<gene>
    <name evidence="3" type="ORF">N7E81_18620</name>
</gene>
<protein>
    <submittedName>
        <fullName evidence="3">T9SS type A sorting domain-containing protein</fullName>
    </submittedName>
</protein>
<dbReference type="EMBL" id="CP106735">
    <property type="protein sequence ID" value="UXX79369.1"/>
    <property type="molecule type" value="Genomic_DNA"/>
</dbReference>
<feature type="domain" description="Secretion system C-terminal sorting" evidence="2">
    <location>
        <begin position="176"/>
        <end position="243"/>
    </location>
</feature>
<keyword evidence="1" id="KW-0732">Signal</keyword>
<dbReference type="Gene3D" id="2.60.120.260">
    <property type="entry name" value="Galactose-binding domain-like"/>
    <property type="match status" value="1"/>
</dbReference>
<evidence type="ECO:0000256" key="1">
    <source>
        <dbReference type="SAM" id="SignalP"/>
    </source>
</evidence>
<reference evidence="3" key="1">
    <citation type="submission" date="2022-10" db="EMBL/GenBank/DDBJ databases">
        <title>Comparative genomics and taxonomic characterization of three novel marine species of genus Reichenbachiella exhibiting antioxidant and polysaccharide degradation activities.</title>
        <authorList>
            <person name="Muhammad N."/>
            <person name="Lee Y.-J."/>
            <person name="Ko J."/>
            <person name="Kim S.-G."/>
        </authorList>
    </citation>
    <scope>NUCLEOTIDE SEQUENCE</scope>
    <source>
        <strain evidence="3">Wsw4-B4</strain>
    </source>
</reference>
<name>A0ABY6D100_9BACT</name>
<dbReference type="RefSeq" id="WP_263051112.1">
    <property type="nucleotide sequence ID" value="NZ_CP106735.1"/>
</dbReference>
<dbReference type="Pfam" id="PF18962">
    <property type="entry name" value="Por_Secre_tail"/>
    <property type="match status" value="1"/>
</dbReference>
<dbReference type="NCBIfam" id="TIGR04183">
    <property type="entry name" value="Por_Secre_tail"/>
    <property type="match status" value="1"/>
</dbReference>
<evidence type="ECO:0000313" key="3">
    <source>
        <dbReference type="EMBL" id="UXX79369.1"/>
    </source>
</evidence>
<accession>A0ABY6D100</accession>
<sequence>MINSDKKTKKSKRNLSSLLLGIGLVLSLPTKADGNEFTVAAVDQLEEAPTLNYIQTQDFVEMDLRRGVYQVTLQVFKTTGTTISKIQTYLTDPWVTVPWDISNSATNQWIKLTAKVNIYSSVSYSKLRFQTSDHVSTGGGTGAVYVDDLTFTFLEEIPEEEDKPVLEIDPETVIQVFPNPVSATMTVLMPASGTISMTSLDGRVIAHFANISELKYSTAHLQTGVYLMHIQINGTTTVKKVIIE</sequence>
<dbReference type="Proteomes" id="UP001062165">
    <property type="component" value="Chromosome"/>
</dbReference>
<evidence type="ECO:0000313" key="4">
    <source>
        <dbReference type="Proteomes" id="UP001062165"/>
    </source>
</evidence>
<feature type="chain" id="PRO_5046368706" evidence="1">
    <location>
        <begin position="33"/>
        <end position="244"/>
    </location>
</feature>
<feature type="signal peptide" evidence="1">
    <location>
        <begin position="1"/>
        <end position="32"/>
    </location>
</feature>
<evidence type="ECO:0000259" key="2">
    <source>
        <dbReference type="Pfam" id="PF18962"/>
    </source>
</evidence>
<dbReference type="InterPro" id="IPR026444">
    <property type="entry name" value="Secre_tail"/>
</dbReference>
<keyword evidence="4" id="KW-1185">Reference proteome</keyword>
<proteinExistence type="predicted"/>
<organism evidence="3 4">
    <name type="scientific">Reichenbachiella carrageenanivorans</name>
    <dbReference type="NCBI Taxonomy" id="2979869"/>
    <lineage>
        <taxon>Bacteria</taxon>
        <taxon>Pseudomonadati</taxon>
        <taxon>Bacteroidota</taxon>
        <taxon>Cytophagia</taxon>
        <taxon>Cytophagales</taxon>
        <taxon>Reichenbachiellaceae</taxon>
        <taxon>Reichenbachiella</taxon>
    </lineage>
</organism>